<evidence type="ECO:0000313" key="2">
    <source>
        <dbReference type="EMBL" id="KAH0757228.1"/>
    </source>
</evidence>
<protein>
    <submittedName>
        <fullName evidence="2">Uncharacterized protein</fullName>
    </submittedName>
</protein>
<dbReference type="EMBL" id="JAIVGD010000015">
    <property type="protein sequence ID" value="KAH0757228.1"/>
    <property type="molecule type" value="Genomic_DNA"/>
</dbReference>
<accession>A0ABQ7V0G2</accession>
<evidence type="ECO:0000313" key="3">
    <source>
        <dbReference type="Proteomes" id="UP000826656"/>
    </source>
</evidence>
<name>A0ABQ7V0G2_SOLTU</name>
<comment type="caution">
    <text evidence="2">The sequence shown here is derived from an EMBL/GenBank/DDBJ whole genome shotgun (WGS) entry which is preliminary data.</text>
</comment>
<gene>
    <name evidence="2" type="ORF">KY290_020721</name>
</gene>
<evidence type="ECO:0000256" key="1">
    <source>
        <dbReference type="SAM" id="MobiDB-lite"/>
    </source>
</evidence>
<organism evidence="2 3">
    <name type="scientific">Solanum tuberosum</name>
    <name type="common">Potato</name>
    <dbReference type="NCBI Taxonomy" id="4113"/>
    <lineage>
        <taxon>Eukaryota</taxon>
        <taxon>Viridiplantae</taxon>
        <taxon>Streptophyta</taxon>
        <taxon>Embryophyta</taxon>
        <taxon>Tracheophyta</taxon>
        <taxon>Spermatophyta</taxon>
        <taxon>Magnoliopsida</taxon>
        <taxon>eudicotyledons</taxon>
        <taxon>Gunneridae</taxon>
        <taxon>Pentapetalae</taxon>
        <taxon>asterids</taxon>
        <taxon>lamiids</taxon>
        <taxon>Solanales</taxon>
        <taxon>Solanaceae</taxon>
        <taxon>Solanoideae</taxon>
        <taxon>Solaneae</taxon>
        <taxon>Solanum</taxon>
    </lineage>
</organism>
<dbReference type="Proteomes" id="UP000826656">
    <property type="component" value="Unassembled WGS sequence"/>
</dbReference>
<feature type="compositionally biased region" description="Basic and acidic residues" evidence="1">
    <location>
        <begin position="193"/>
        <end position="203"/>
    </location>
</feature>
<proteinExistence type="predicted"/>
<sequence length="341" mass="39098">MSQYNRLFLNQQQPNNHHQRLIMSNSHLPHHLMMSNINTQPPYQIENHQFQEIPNYIPRNHVFQNLTNPYTPFDTNYITQNHHLLTIFPHAVQTSPYATWEGMLNLNQNDLNPTPLPNIIEERMTNSLIRLASTQLELTQEQPLWNSIISSTTPTTLSNLNLQQNQAYTPTELLCQLLIKRNTGHAQSKSGIRGHDVQRRGPRYEGPSGSADATRNTIVPYEPSCHISNERRGTKHARSSYSNPLLEEPIDFGHAPKYRKEIPSQSATSSEDNIHFNTALQLTDSLKLCSYNHSNFEGEASNGWGEPNQARFKCEPRNVVDARRELQLTGRYNDEDATLEL</sequence>
<feature type="region of interest" description="Disordered" evidence="1">
    <location>
        <begin position="185"/>
        <end position="216"/>
    </location>
</feature>
<keyword evidence="3" id="KW-1185">Reference proteome</keyword>
<reference evidence="2 3" key="1">
    <citation type="journal article" date="2021" name="bioRxiv">
        <title>Chromosome-scale and haplotype-resolved genome assembly of a tetraploid potato cultivar.</title>
        <authorList>
            <person name="Sun H."/>
            <person name="Jiao W.-B."/>
            <person name="Krause K."/>
            <person name="Campoy J.A."/>
            <person name="Goel M."/>
            <person name="Folz-Donahue K."/>
            <person name="Kukat C."/>
            <person name="Huettel B."/>
            <person name="Schneeberger K."/>
        </authorList>
    </citation>
    <scope>NUCLEOTIDE SEQUENCE [LARGE SCALE GENOMIC DNA]</scope>
    <source>
        <strain evidence="2">SolTubOtavaFocal</strain>
        <tissue evidence="2">Leaves</tissue>
    </source>
</reference>